<accession>A0ABQ6G6N8</accession>
<dbReference type="CDD" id="cd13585">
    <property type="entry name" value="PBP2_TMBP_like"/>
    <property type="match status" value="1"/>
</dbReference>
<feature type="signal peptide" evidence="1">
    <location>
        <begin position="1"/>
        <end position="22"/>
    </location>
</feature>
<dbReference type="Gene3D" id="3.40.190.10">
    <property type="entry name" value="Periplasmic binding protein-like II"/>
    <property type="match status" value="2"/>
</dbReference>
<name>A0ABQ6G6N8_9BACL</name>
<evidence type="ECO:0000313" key="3">
    <source>
        <dbReference type="Proteomes" id="UP001157114"/>
    </source>
</evidence>
<dbReference type="SUPFAM" id="SSF53850">
    <property type="entry name" value="Periplasmic binding protein-like II"/>
    <property type="match status" value="1"/>
</dbReference>
<reference evidence="2 3" key="1">
    <citation type="submission" date="2023-03" db="EMBL/GenBank/DDBJ databases">
        <title>Draft genome sequence of the bacteria which degrade cell wall of Tricholomamatutake.</title>
        <authorList>
            <person name="Konishi Y."/>
            <person name="Fukuta Y."/>
            <person name="Shirasaka N."/>
        </authorList>
    </citation>
    <scope>NUCLEOTIDE SEQUENCE [LARGE SCALE GENOMIC DNA]</scope>
    <source>
        <strain evidence="3">mu1</strain>
    </source>
</reference>
<dbReference type="PANTHER" id="PTHR43649:SF12">
    <property type="entry name" value="DIACETYLCHITOBIOSE BINDING PROTEIN DASA"/>
    <property type="match status" value="1"/>
</dbReference>
<dbReference type="RefSeq" id="WP_284237368.1">
    <property type="nucleotide sequence ID" value="NZ_BSSQ01000004.1"/>
</dbReference>
<evidence type="ECO:0000256" key="1">
    <source>
        <dbReference type="SAM" id="SignalP"/>
    </source>
</evidence>
<evidence type="ECO:0000313" key="2">
    <source>
        <dbReference type="EMBL" id="GLX66654.1"/>
    </source>
</evidence>
<protein>
    <submittedName>
        <fullName evidence="2">ABC transporter substrate-binding protein</fullName>
    </submittedName>
</protein>
<dbReference type="InterPro" id="IPR006059">
    <property type="entry name" value="SBP"/>
</dbReference>
<dbReference type="PROSITE" id="PS51257">
    <property type="entry name" value="PROKAR_LIPOPROTEIN"/>
    <property type="match status" value="1"/>
</dbReference>
<comment type="caution">
    <text evidence="2">The sequence shown here is derived from an EMBL/GenBank/DDBJ whole genome shotgun (WGS) entry which is preliminary data.</text>
</comment>
<organism evidence="2 3">
    <name type="scientific">Paenibacillus glycanilyticus</name>
    <dbReference type="NCBI Taxonomy" id="126569"/>
    <lineage>
        <taxon>Bacteria</taxon>
        <taxon>Bacillati</taxon>
        <taxon>Bacillota</taxon>
        <taxon>Bacilli</taxon>
        <taxon>Bacillales</taxon>
        <taxon>Paenibacillaceae</taxon>
        <taxon>Paenibacillus</taxon>
    </lineage>
</organism>
<sequence>MKRKLYKGLTLVMLAATLGLTACGNGGANNGQSNAEGKSNNSDPNAPVKLKIMWQGADIRHQAMLKTQEVYTGLNPSVTFSPEYMAWDDYWKKLPTLAASHSLPDVLHMDGAYIQEYATRGTLEDLSDIDLTGVIDEKTLDNLKINGKLYGIPISRNAQGMAYNKEALEAAGIELPKKDWTWDEFFDFARNARAKLPEGVYPISDTDTWDFYEYYQMGYGKGTIIQEDGKKFNLDKDLFMKFYGIFAEFRDKKIVPPADMVSAFKENDPQADPMASGKVMTRGATVGSVGALEQLMPGKIDVVNLPVGPEGGGWAQPTIFLSVSTDSKHKDAAKAFIKWFVTDKKAGETYGTNFGIPIYDDVYNAIEPSLAPKEKLGKKLYDTAKDKALPFSPAAAGWTEWVDNYKKTMDAVLFGQKSLEEAYNDISKSGNALAEKLSKSSK</sequence>
<feature type="chain" id="PRO_5045080327" evidence="1">
    <location>
        <begin position="23"/>
        <end position="442"/>
    </location>
</feature>
<dbReference type="InterPro" id="IPR050490">
    <property type="entry name" value="Bact_solute-bd_prot1"/>
</dbReference>
<keyword evidence="1" id="KW-0732">Signal</keyword>
<proteinExistence type="predicted"/>
<keyword evidence="3" id="KW-1185">Reference proteome</keyword>
<dbReference type="PANTHER" id="PTHR43649">
    <property type="entry name" value="ARABINOSE-BINDING PROTEIN-RELATED"/>
    <property type="match status" value="1"/>
</dbReference>
<dbReference type="Pfam" id="PF01547">
    <property type="entry name" value="SBP_bac_1"/>
    <property type="match status" value="1"/>
</dbReference>
<dbReference type="EMBL" id="BSSQ01000004">
    <property type="protein sequence ID" value="GLX66654.1"/>
    <property type="molecule type" value="Genomic_DNA"/>
</dbReference>
<dbReference type="Proteomes" id="UP001157114">
    <property type="component" value="Unassembled WGS sequence"/>
</dbReference>
<gene>
    <name evidence="2" type="ORF">MU1_09980</name>
</gene>